<name>A0ABQ2XU06_9BURK</name>
<sequence>MLQEFPEFFFIAKLTDAAQKSRIPAADTAGSNPSTPQFHQTRQQKCHGITYA</sequence>
<feature type="region of interest" description="Disordered" evidence="1">
    <location>
        <begin position="21"/>
        <end position="52"/>
    </location>
</feature>
<reference evidence="3" key="1">
    <citation type="journal article" date="2019" name="Int. J. Syst. Evol. Microbiol.">
        <title>The Global Catalogue of Microorganisms (GCM) 10K type strain sequencing project: providing services to taxonomists for standard genome sequencing and annotation.</title>
        <authorList>
            <consortium name="The Broad Institute Genomics Platform"/>
            <consortium name="The Broad Institute Genome Sequencing Center for Infectious Disease"/>
            <person name="Wu L."/>
            <person name="Ma J."/>
        </authorList>
    </citation>
    <scope>NUCLEOTIDE SEQUENCE [LARGE SCALE GENOMIC DNA]</scope>
    <source>
        <strain evidence="3">KCTC 23917</strain>
    </source>
</reference>
<evidence type="ECO:0000313" key="2">
    <source>
        <dbReference type="EMBL" id="GGX34165.1"/>
    </source>
</evidence>
<gene>
    <name evidence="2" type="ORF">GCM10010946_09140</name>
</gene>
<organism evidence="2 3">
    <name type="scientific">Undibacterium squillarum</name>
    <dbReference type="NCBI Taxonomy" id="1131567"/>
    <lineage>
        <taxon>Bacteria</taxon>
        <taxon>Pseudomonadati</taxon>
        <taxon>Pseudomonadota</taxon>
        <taxon>Betaproteobacteria</taxon>
        <taxon>Burkholderiales</taxon>
        <taxon>Oxalobacteraceae</taxon>
        <taxon>Undibacterium</taxon>
    </lineage>
</organism>
<evidence type="ECO:0000313" key="3">
    <source>
        <dbReference type="Proteomes" id="UP000653343"/>
    </source>
</evidence>
<proteinExistence type="predicted"/>
<accession>A0ABQ2XU06</accession>
<evidence type="ECO:0000256" key="1">
    <source>
        <dbReference type="SAM" id="MobiDB-lite"/>
    </source>
</evidence>
<dbReference type="Proteomes" id="UP000653343">
    <property type="component" value="Unassembled WGS sequence"/>
</dbReference>
<feature type="compositionally biased region" description="Polar residues" evidence="1">
    <location>
        <begin position="29"/>
        <end position="43"/>
    </location>
</feature>
<dbReference type="EMBL" id="BMYU01000002">
    <property type="protein sequence ID" value="GGX34165.1"/>
    <property type="molecule type" value="Genomic_DNA"/>
</dbReference>
<comment type="caution">
    <text evidence="2">The sequence shown here is derived from an EMBL/GenBank/DDBJ whole genome shotgun (WGS) entry which is preliminary data.</text>
</comment>
<keyword evidence="3" id="KW-1185">Reference proteome</keyword>
<protein>
    <submittedName>
        <fullName evidence="2">Uncharacterized protein</fullName>
    </submittedName>
</protein>